<sequence>MAIAMGDETEEPYVVAVVLGFTATVLFLAHVAGTMLRDRKAGLTWVRGFVAWICLVVWFGLGCTAFYVRLTAENDTGPVIRTDDAPAAADVPGLHVTPTAVMLAALYLGTGLVAAVGAYLSHNRAYAAFRQARRKQARAAGQAATGALAFELATGNRRLQETLRAAADGTFAEERYRRWAMAEELKQYARVVIAQRAADPALTDALFEPDRNPFQPPPSRPSLP</sequence>
<keyword evidence="1" id="KW-1133">Transmembrane helix</keyword>
<dbReference type="Proteomes" id="UP001589608">
    <property type="component" value="Unassembled WGS sequence"/>
</dbReference>
<evidence type="ECO:0000313" key="2">
    <source>
        <dbReference type="EMBL" id="MFB9442323.1"/>
    </source>
</evidence>
<keyword evidence="3" id="KW-1185">Reference proteome</keyword>
<feature type="transmembrane region" description="Helical" evidence="1">
    <location>
        <begin position="12"/>
        <end position="33"/>
    </location>
</feature>
<evidence type="ECO:0000256" key="1">
    <source>
        <dbReference type="SAM" id="Phobius"/>
    </source>
</evidence>
<protein>
    <recommendedName>
        <fullName evidence="4">Integral membrane protein</fullName>
    </recommendedName>
</protein>
<gene>
    <name evidence="2" type="ORF">ACFFTR_04380</name>
</gene>
<dbReference type="RefSeq" id="WP_223101058.1">
    <property type="nucleotide sequence ID" value="NZ_CP061913.1"/>
</dbReference>
<accession>A0ABV5M0P1</accession>
<feature type="transmembrane region" description="Helical" evidence="1">
    <location>
        <begin position="45"/>
        <end position="68"/>
    </location>
</feature>
<dbReference type="EMBL" id="JBHMCA010000014">
    <property type="protein sequence ID" value="MFB9442323.1"/>
    <property type="molecule type" value="Genomic_DNA"/>
</dbReference>
<evidence type="ECO:0000313" key="3">
    <source>
        <dbReference type="Proteomes" id="UP001589608"/>
    </source>
</evidence>
<organism evidence="2 3">
    <name type="scientific">Dactylosporangium vinaceum</name>
    <dbReference type="NCBI Taxonomy" id="53362"/>
    <lineage>
        <taxon>Bacteria</taxon>
        <taxon>Bacillati</taxon>
        <taxon>Actinomycetota</taxon>
        <taxon>Actinomycetes</taxon>
        <taxon>Micromonosporales</taxon>
        <taxon>Micromonosporaceae</taxon>
        <taxon>Dactylosporangium</taxon>
    </lineage>
</organism>
<comment type="caution">
    <text evidence="2">The sequence shown here is derived from an EMBL/GenBank/DDBJ whole genome shotgun (WGS) entry which is preliminary data.</text>
</comment>
<evidence type="ECO:0008006" key="4">
    <source>
        <dbReference type="Google" id="ProtNLM"/>
    </source>
</evidence>
<keyword evidence="1" id="KW-0812">Transmembrane</keyword>
<keyword evidence="1" id="KW-0472">Membrane</keyword>
<name>A0ABV5M0P1_9ACTN</name>
<feature type="transmembrane region" description="Helical" evidence="1">
    <location>
        <begin position="100"/>
        <end position="120"/>
    </location>
</feature>
<reference evidence="2 3" key="1">
    <citation type="submission" date="2024-09" db="EMBL/GenBank/DDBJ databases">
        <authorList>
            <person name="Sun Q."/>
            <person name="Mori K."/>
        </authorList>
    </citation>
    <scope>NUCLEOTIDE SEQUENCE [LARGE SCALE GENOMIC DNA]</scope>
    <source>
        <strain evidence="2 3">JCM 3307</strain>
    </source>
</reference>
<proteinExistence type="predicted"/>